<protein>
    <submittedName>
        <fullName evidence="2">Uncharacterized protein</fullName>
    </submittedName>
</protein>
<accession>A0A9D4EMZ1</accession>
<feature type="compositionally biased region" description="Acidic residues" evidence="1">
    <location>
        <begin position="30"/>
        <end position="62"/>
    </location>
</feature>
<organism evidence="2 3">
    <name type="scientific">Dreissena polymorpha</name>
    <name type="common">Zebra mussel</name>
    <name type="synonym">Mytilus polymorpha</name>
    <dbReference type="NCBI Taxonomy" id="45954"/>
    <lineage>
        <taxon>Eukaryota</taxon>
        <taxon>Metazoa</taxon>
        <taxon>Spiralia</taxon>
        <taxon>Lophotrochozoa</taxon>
        <taxon>Mollusca</taxon>
        <taxon>Bivalvia</taxon>
        <taxon>Autobranchia</taxon>
        <taxon>Heteroconchia</taxon>
        <taxon>Euheterodonta</taxon>
        <taxon>Imparidentia</taxon>
        <taxon>Neoheterodontei</taxon>
        <taxon>Myida</taxon>
        <taxon>Dreissenoidea</taxon>
        <taxon>Dreissenidae</taxon>
        <taxon>Dreissena</taxon>
    </lineage>
</organism>
<evidence type="ECO:0000313" key="3">
    <source>
        <dbReference type="Proteomes" id="UP000828390"/>
    </source>
</evidence>
<keyword evidence="3" id="KW-1185">Reference proteome</keyword>
<name>A0A9D4EMZ1_DREPO</name>
<gene>
    <name evidence="2" type="ORF">DPMN_160513</name>
</gene>
<evidence type="ECO:0000256" key="1">
    <source>
        <dbReference type="SAM" id="MobiDB-lite"/>
    </source>
</evidence>
<dbReference type="EMBL" id="JAIWYP010000008">
    <property type="protein sequence ID" value="KAH3782596.1"/>
    <property type="molecule type" value="Genomic_DNA"/>
</dbReference>
<reference evidence="2" key="1">
    <citation type="journal article" date="2019" name="bioRxiv">
        <title>The Genome of the Zebra Mussel, Dreissena polymorpha: A Resource for Invasive Species Research.</title>
        <authorList>
            <person name="McCartney M.A."/>
            <person name="Auch B."/>
            <person name="Kono T."/>
            <person name="Mallez S."/>
            <person name="Zhang Y."/>
            <person name="Obille A."/>
            <person name="Becker A."/>
            <person name="Abrahante J.E."/>
            <person name="Garbe J."/>
            <person name="Badalamenti J.P."/>
            <person name="Herman A."/>
            <person name="Mangelson H."/>
            <person name="Liachko I."/>
            <person name="Sullivan S."/>
            <person name="Sone E.D."/>
            <person name="Koren S."/>
            <person name="Silverstein K.A.T."/>
            <person name="Beckman K.B."/>
            <person name="Gohl D.M."/>
        </authorList>
    </citation>
    <scope>NUCLEOTIDE SEQUENCE</scope>
    <source>
        <strain evidence="2">Duluth1</strain>
        <tissue evidence="2">Whole animal</tissue>
    </source>
</reference>
<feature type="region of interest" description="Disordered" evidence="1">
    <location>
        <begin position="25"/>
        <end position="76"/>
    </location>
</feature>
<dbReference type="AlphaFoldDB" id="A0A9D4EMZ1"/>
<proteinExistence type="predicted"/>
<evidence type="ECO:0000313" key="2">
    <source>
        <dbReference type="EMBL" id="KAH3782596.1"/>
    </source>
</evidence>
<comment type="caution">
    <text evidence="2">The sequence shown here is derived from an EMBL/GenBank/DDBJ whole genome shotgun (WGS) entry which is preliminary data.</text>
</comment>
<reference evidence="2" key="2">
    <citation type="submission" date="2020-11" db="EMBL/GenBank/DDBJ databases">
        <authorList>
            <person name="McCartney M.A."/>
            <person name="Auch B."/>
            <person name="Kono T."/>
            <person name="Mallez S."/>
            <person name="Becker A."/>
            <person name="Gohl D.M."/>
            <person name="Silverstein K.A.T."/>
            <person name="Koren S."/>
            <person name="Bechman K.B."/>
            <person name="Herman A."/>
            <person name="Abrahante J.E."/>
            <person name="Garbe J."/>
        </authorList>
    </citation>
    <scope>NUCLEOTIDE SEQUENCE</scope>
    <source>
        <strain evidence="2">Duluth1</strain>
        <tissue evidence="2">Whole animal</tissue>
    </source>
</reference>
<sequence>MDELLTAAHNGLYCMRISLSSSLISLNGQTDDDEDDDDEDDDDEEEEEEEEKKEEEKEEEEDIKLQLRGNHYILTS</sequence>
<dbReference type="Proteomes" id="UP000828390">
    <property type="component" value="Unassembled WGS sequence"/>
</dbReference>